<feature type="binding site" evidence="11">
    <location>
        <position position="172"/>
    </location>
    <ligand>
        <name>Mg(2+)</name>
        <dbReference type="ChEBI" id="CHEBI:18420"/>
    </ligand>
</feature>
<dbReference type="Gene3D" id="3.40.50.970">
    <property type="match status" value="2"/>
</dbReference>
<comment type="catalytic activity">
    <reaction evidence="11">
        <text>D-glyceraldehyde 3-phosphate + pyruvate + H(+) = 1-deoxy-D-xylulose 5-phosphate + CO2</text>
        <dbReference type="Rhea" id="RHEA:12605"/>
        <dbReference type="ChEBI" id="CHEBI:15361"/>
        <dbReference type="ChEBI" id="CHEBI:15378"/>
        <dbReference type="ChEBI" id="CHEBI:16526"/>
        <dbReference type="ChEBI" id="CHEBI:57792"/>
        <dbReference type="ChEBI" id="CHEBI:59776"/>
        <dbReference type="EC" id="2.2.1.7"/>
    </reaction>
</comment>
<feature type="binding site" evidence="11">
    <location>
        <position position="172"/>
    </location>
    <ligand>
        <name>thiamine diphosphate</name>
        <dbReference type="ChEBI" id="CHEBI:58937"/>
    </ligand>
</feature>
<accession>A0A351U0V0</accession>
<evidence type="ECO:0000313" key="14">
    <source>
        <dbReference type="Proteomes" id="UP000777265"/>
    </source>
</evidence>
<feature type="binding site" evidence="11">
    <location>
        <position position="143"/>
    </location>
    <ligand>
        <name>Mg(2+)</name>
        <dbReference type="ChEBI" id="CHEBI:18420"/>
    </ligand>
</feature>
<evidence type="ECO:0000256" key="10">
    <source>
        <dbReference type="ARBA" id="ARBA00055605"/>
    </source>
</evidence>
<dbReference type="InterPro" id="IPR009014">
    <property type="entry name" value="Transketo_C/PFOR_II"/>
</dbReference>
<keyword evidence="9 11" id="KW-0414">Isoprene biosynthesis</keyword>
<evidence type="ECO:0000256" key="9">
    <source>
        <dbReference type="ARBA" id="ARBA00023229"/>
    </source>
</evidence>
<dbReference type="Proteomes" id="UP000777265">
    <property type="component" value="Unassembled WGS sequence"/>
</dbReference>
<feature type="binding site" evidence="11">
    <location>
        <position position="286"/>
    </location>
    <ligand>
        <name>thiamine diphosphate</name>
        <dbReference type="ChEBI" id="CHEBI:58937"/>
    </ligand>
</feature>
<sequence>MLEKNLNPRDIRLLSPRQLDDLTREIREVIIATVSVNGGHLASSLGVVEIALALHRVFDTPNDKIVWDVGHQCYPHKLITGRFDRFHTLRQFGGIAGFPKSSESPFDNFNTGHSGTSISAALGMAVQRDLAGKSHKVIAVIGDGSLTNGMALEAMNHAGFMGTDIIIVLNDNEKSISRNVGAYSKYLSRLRVELVYMRKKQKLKKFLHYTKPGYRASSNPFVQFKERIKHILTPSRTGAVFQELGFAYIGPIDGHDIQLLCEVFESIKDLKGPILIHAVTSKGKGYKFAEEDSTKFHGVGAFNSKNGKAEKASKKPSYTSVFGSTLMSLAEKDEKIVAITAAMQDGTGLTNFRKAFPTRFFDVGIAEEHAVTFAAGLAKEGAKPFVAIYSTFLQRAYDQVLHDVCLQNLPVRFMIDRGGLVGEDGPTHHGVFDLSYLRQLPNMILMSPKDENELRHMVKTALEYNGGPIAVRYPRSEGVGVMLDRDIFSIPIGSWESLESGHDVALLAVGSMVYPSLEAASLLKKEGLDVEVINARSIKPLDDPLLTRIAGRHRFIVTLEENVLAGGFGSAVAEFLADHDFHGISVERIGLPDCFVEHGAQALLRGHYGLSPDKIAGTIRSFLERNLSTADKGTGSKDRADIYQKHIGSTEASAFWRNRAG</sequence>
<comment type="pathway">
    <text evidence="1 11">Metabolic intermediate biosynthesis; 1-deoxy-D-xylulose 5-phosphate biosynthesis; 1-deoxy-D-xylulose 5-phosphate from D-glyceraldehyde 3-phosphate and pyruvate: step 1/1.</text>
</comment>
<dbReference type="GO" id="GO:0008661">
    <property type="term" value="F:1-deoxy-D-xylulose-5-phosphate synthase activity"/>
    <property type="evidence" value="ECO:0007669"/>
    <property type="project" value="UniProtKB-UniRule"/>
</dbReference>
<dbReference type="PROSITE" id="PS00802">
    <property type="entry name" value="TRANSKETOLASE_2"/>
    <property type="match status" value="1"/>
</dbReference>
<comment type="caution">
    <text evidence="13">The sequence shown here is derived from an EMBL/GenBank/DDBJ whole genome shotgun (WGS) entry which is preliminary data.</text>
</comment>
<dbReference type="FunFam" id="3.40.50.920:FF:000002">
    <property type="entry name" value="1-deoxy-D-xylulose-5-phosphate synthase"/>
    <property type="match status" value="1"/>
</dbReference>
<feature type="domain" description="Transketolase-like pyrimidine-binding" evidence="12">
    <location>
        <begin position="316"/>
        <end position="481"/>
    </location>
</feature>
<name>A0A351U0V0_9BACT</name>
<dbReference type="EMBL" id="JAAYEE010000099">
    <property type="protein sequence ID" value="NLW35015.1"/>
    <property type="molecule type" value="Genomic_DNA"/>
</dbReference>
<dbReference type="AlphaFoldDB" id="A0A351U0V0"/>
<dbReference type="SUPFAM" id="SSF52922">
    <property type="entry name" value="TK C-terminal domain-like"/>
    <property type="match status" value="1"/>
</dbReference>
<evidence type="ECO:0000256" key="4">
    <source>
        <dbReference type="ARBA" id="ARBA00022679"/>
    </source>
</evidence>
<evidence type="ECO:0000256" key="3">
    <source>
        <dbReference type="ARBA" id="ARBA00011738"/>
    </source>
</evidence>
<comment type="function">
    <text evidence="10 11">Catalyzes the acyloin condensation reaction between C atoms 2 and 3 of pyruvate and glyceraldehyde 3-phosphate to yield 1-deoxy-D-xylulose-5-phosphate (DXP).</text>
</comment>
<evidence type="ECO:0000256" key="8">
    <source>
        <dbReference type="ARBA" id="ARBA00023052"/>
    </source>
</evidence>
<comment type="subunit">
    <text evidence="3 11">Homodimer.</text>
</comment>
<comment type="cofactor">
    <cofactor evidence="11">
        <name>Mg(2+)</name>
        <dbReference type="ChEBI" id="CHEBI:18420"/>
    </cofactor>
    <text evidence="11">Binds 1 Mg(2+) ion per subunit.</text>
</comment>
<keyword evidence="4 11" id="KW-0808">Transferase</keyword>
<dbReference type="STRING" id="909663.GCA_000512235_02774"/>
<dbReference type="NCBIfam" id="NF003933">
    <property type="entry name" value="PRK05444.2-2"/>
    <property type="match status" value="1"/>
</dbReference>
<evidence type="ECO:0000256" key="5">
    <source>
        <dbReference type="ARBA" id="ARBA00022723"/>
    </source>
</evidence>
<reference evidence="13" key="2">
    <citation type="submission" date="2020-01" db="EMBL/GenBank/DDBJ databases">
        <authorList>
            <person name="Campanaro S."/>
        </authorList>
    </citation>
    <scope>NUCLEOTIDE SEQUENCE</scope>
    <source>
        <strain evidence="13">AS06rmzACSIP_7</strain>
    </source>
</reference>
<dbReference type="PANTHER" id="PTHR43322">
    <property type="entry name" value="1-D-DEOXYXYLULOSE 5-PHOSPHATE SYNTHASE-RELATED"/>
    <property type="match status" value="1"/>
</dbReference>
<dbReference type="InterPro" id="IPR005475">
    <property type="entry name" value="Transketolase-like_Pyr-bd"/>
</dbReference>
<organism evidence="13 14">
    <name type="scientific">Syntrophorhabdus aromaticivorans</name>
    <dbReference type="NCBI Taxonomy" id="328301"/>
    <lineage>
        <taxon>Bacteria</taxon>
        <taxon>Pseudomonadati</taxon>
        <taxon>Thermodesulfobacteriota</taxon>
        <taxon>Syntrophorhabdia</taxon>
        <taxon>Syntrophorhabdales</taxon>
        <taxon>Syntrophorhabdaceae</taxon>
        <taxon>Syntrophorhabdus</taxon>
    </lineage>
</organism>
<evidence type="ECO:0000259" key="12">
    <source>
        <dbReference type="SMART" id="SM00861"/>
    </source>
</evidence>
<dbReference type="HAMAP" id="MF_00315">
    <property type="entry name" value="DXP_synth"/>
    <property type="match status" value="1"/>
</dbReference>
<keyword evidence="6 11" id="KW-0460">Magnesium</keyword>
<evidence type="ECO:0000256" key="7">
    <source>
        <dbReference type="ARBA" id="ARBA00022977"/>
    </source>
</evidence>
<dbReference type="GO" id="GO:0030976">
    <property type="term" value="F:thiamine pyrophosphate binding"/>
    <property type="evidence" value="ECO:0007669"/>
    <property type="project" value="UniProtKB-UniRule"/>
</dbReference>
<evidence type="ECO:0000256" key="11">
    <source>
        <dbReference type="HAMAP-Rule" id="MF_00315"/>
    </source>
</evidence>
<dbReference type="CDD" id="cd02007">
    <property type="entry name" value="TPP_DXS"/>
    <property type="match status" value="1"/>
</dbReference>
<dbReference type="FunFam" id="3.40.50.970:FF:000005">
    <property type="entry name" value="1-deoxy-D-xylulose-5-phosphate synthase"/>
    <property type="match status" value="1"/>
</dbReference>
<keyword evidence="5 11" id="KW-0479">Metal-binding</keyword>
<comment type="cofactor">
    <cofactor evidence="11">
        <name>thiamine diphosphate</name>
        <dbReference type="ChEBI" id="CHEBI:58937"/>
    </cofactor>
    <text evidence="11">Binds 1 thiamine pyrophosphate per subunit.</text>
</comment>
<dbReference type="GO" id="GO:0000287">
    <property type="term" value="F:magnesium ion binding"/>
    <property type="evidence" value="ECO:0007669"/>
    <property type="project" value="UniProtKB-UniRule"/>
</dbReference>
<evidence type="ECO:0000256" key="6">
    <source>
        <dbReference type="ARBA" id="ARBA00022842"/>
    </source>
</evidence>
<dbReference type="GO" id="GO:0009228">
    <property type="term" value="P:thiamine biosynthetic process"/>
    <property type="evidence" value="ECO:0007669"/>
    <property type="project" value="UniProtKB-UniRule"/>
</dbReference>
<dbReference type="InterPro" id="IPR020826">
    <property type="entry name" value="Transketolase_BS"/>
</dbReference>
<dbReference type="Pfam" id="PF02779">
    <property type="entry name" value="Transket_pyr"/>
    <property type="match status" value="1"/>
</dbReference>
<dbReference type="GO" id="GO:0005829">
    <property type="term" value="C:cytosol"/>
    <property type="evidence" value="ECO:0007669"/>
    <property type="project" value="TreeGrafter"/>
</dbReference>
<dbReference type="Pfam" id="PF13292">
    <property type="entry name" value="DXP_synthase_N"/>
    <property type="match status" value="1"/>
</dbReference>
<keyword evidence="7 11" id="KW-0784">Thiamine biosynthesis</keyword>
<protein>
    <recommendedName>
        <fullName evidence="11">1-deoxy-D-xylulose-5-phosphate synthase</fullName>
        <ecNumber evidence="11">2.2.1.7</ecNumber>
    </recommendedName>
    <alternativeName>
        <fullName evidence="11">1-deoxyxylulose-5-phosphate synthase</fullName>
        <shortName evidence="11">DXP synthase</shortName>
        <shortName evidence="11">DXPS</shortName>
    </alternativeName>
</protein>
<gene>
    <name evidence="11" type="primary">dxs</name>
    <name evidence="13" type="ORF">GXY80_05965</name>
</gene>
<dbReference type="CDD" id="cd07033">
    <property type="entry name" value="TPP_PYR_DXS_TK_like"/>
    <property type="match status" value="1"/>
</dbReference>
<keyword evidence="8 11" id="KW-0786">Thiamine pyrophosphate</keyword>
<dbReference type="PANTHER" id="PTHR43322:SF5">
    <property type="entry name" value="1-DEOXY-D-XYLULOSE-5-PHOSPHATE SYNTHASE, CHLOROPLASTIC"/>
    <property type="match status" value="1"/>
</dbReference>
<proteinExistence type="inferred from homology"/>
<dbReference type="Gene3D" id="3.40.50.920">
    <property type="match status" value="1"/>
</dbReference>
<dbReference type="InterPro" id="IPR005477">
    <property type="entry name" value="Dxylulose-5-P_synthase"/>
</dbReference>
<comment type="similarity">
    <text evidence="2 11">Belongs to the transketolase family. DXPS subfamily.</text>
</comment>
<dbReference type="SMART" id="SM00861">
    <property type="entry name" value="Transket_pyr"/>
    <property type="match status" value="1"/>
</dbReference>
<dbReference type="Pfam" id="PF02780">
    <property type="entry name" value="Transketolase_C"/>
    <property type="match status" value="1"/>
</dbReference>
<evidence type="ECO:0000256" key="2">
    <source>
        <dbReference type="ARBA" id="ARBA00011081"/>
    </source>
</evidence>
<feature type="binding site" evidence="11">
    <location>
        <position position="367"/>
    </location>
    <ligand>
        <name>thiamine diphosphate</name>
        <dbReference type="ChEBI" id="CHEBI:58937"/>
    </ligand>
</feature>
<feature type="binding site" evidence="11">
    <location>
        <begin position="112"/>
        <end position="114"/>
    </location>
    <ligand>
        <name>thiamine diphosphate</name>
        <dbReference type="ChEBI" id="CHEBI:58937"/>
    </ligand>
</feature>
<reference evidence="13" key="1">
    <citation type="journal article" date="2020" name="Biotechnol. Biofuels">
        <title>New insights from the biogas microbiome by comprehensive genome-resolved metagenomics of nearly 1600 species originating from multiple anaerobic digesters.</title>
        <authorList>
            <person name="Campanaro S."/>
            <person name="Treu L."/>
            <person name="Rodriguez-R L.M."/>
            <person name="Kovalovszki A."/>
            <person name="Ziels R.M."/>
            <person name="Maus I."/>
            <person name="Zhu X."/>
            <person name="Kougias P.G."/>
            <person name="Basile A."/>
            <person name="Luo G."/>
            <person name="Schluter A."/>
            <person name="Konstantinidis K.T."/>
            <person name="Angelidaki I."/>
        </authorList>
    </citation>
    <scope>NUCLEOTIDE SEQUENCE</scope>
    <source>
        <strain evidence="13">AS06rmzACSIP_7</strain>
    </source>
</reference>
<dbReference type="GO" id="GO:0019288">
    <property type="term" value="P:isopentenyl diphosphate biosynthetic process, methylerythritol 4-phosphate pathway"/>
    <property type="evidence" value="ECO:0007669"/>
    <property type="project" value="TreeGrafter"/>
</dbReference>
<dbReference type="InterPro" id="IPR029061">
    <property type="entry name" value="THDP-binding"/>
</dbReference>
<dbReference type="NCBIfam" id="TIGR00204">
    <property type="entry name" value="dxs"/>
    <property type="match status" value="1"/>
</dbReference>
<dbReference type="EC" id="2.2.1.7" evidence="11"/>
<feature type="binding site" evidence="11">
    <location>
        <begin position="144"/>
        <end position="145"/>
    </location>
    <ligand>
        <name>thiamine diphosphate</name>
        <dbReference type="ChEBI" id="CHEBI:58937"/>
    </ligand>
</feature>
<evidence type="ECO:0000313" key="13">
    <source>
        <dbReference type="EMBL" id="NLW35015.1"/>
    </source>
</evidence>
<dbReference type="SUPFAM" id="SSF52518">
    <property type="entry name" value="Thiamin diphosphate-binding fold (THDP-binding)"/>
    <property type="match status" value="2"/>
</dbReference>
<feature type="binding site" evidence="11">
    <location>
        <position position="71"/>
    </location>
    <ligand>
        <name>thiamine diphosphate</name>
        <dbReference type="ChEBI" id="CHEBI:58937"/>
    </ligand>
</feature>
<dbReference type="InterPro" id="IPR033248">
    <property type="entry name" value="Transketolase_C"/>
</dbReference>
<dbReference type="GO" id="GO:0016114">
    <property type="term" value="P:terpenoid biosynthetic process"/>
    <property type="evidence" value="ECO:0007669"/>
    <property type="project" value="UniProtKB-UniRule"/>
</dbReference>
<evidence type="ECO:0000256" key="1">
    <source>
        <dbReference type="ARBA" id="ARBA00004980"/>
    </source>
</evidence>